<dbReference type="PANTHER" id="PTHR13966:SF5">
    <property type="entry name" value="ENDONUCLEASE G, MITOCHONDRIAL"/>
    <property type="match status" value="1"/>
</dbReference>
<comment type="caution">
    <text evidence="15">The sequence shown here is derived from an EMBL/GenBank/DDBJ whole genome shotgun (WGS) entry which is preliminary data.</text>
</comment>
<dbReference type="InterPro" id="IPR044929">
    <property type="entry name" value="DNA/RNA_non-sp_Endonuclease_sf"/>
</dbReference>
<evidence type="ECO:0000256" key="4">
    <source>
        <dbReference type="ARBA" id="ARBA00022723"/>
    </source>
</evidence>
<dbReference type="Gene3D" id="3.40.570.10">
    <property type="entry name" value="Extracellular Endonuclease, subunit A"/>
    <property type="match status" value="1"/>
</dbReference>
<evidence type="ECO:0000256" key="10">
    <source>
        <dbReference type="RuleBase" id="RU366055"/>
    </source>
</evidence>
<keyword evidence="5 10" id="KW-0255">Endonuclease</keyword>
<feature type="domain" description="DNA/RNA non-specific endonuclease/pyrophosphatase/phosphodiesterase" evidence="14">
    <location>
        <begin position="54"/>
        <end position="244"/>
    </location>
</feature>
<feature type="domain" description="ENPP1-3/EXOG-like endonuclease/phosphodiesterase" evidence="13">
    <location>
        <begin position="55"/>
        <end position="244"/>
    </location>
</feature>
<accession>A0A4R3HSD5</accession>
<gene>
    <name evidence="15" type="ORF">EDC30_11276</name>
</gene>
<evidence type="ECO:0000256" key="6">
    <source>
        <dbReference type="ARBA" id="ARBA00022801"/>
    </source>
</evidence>
<evidence type="ECO:0000256" key="9">
    <source>
        <dbReference type="PIRSR" id="PIRSR640255-2"/>
    </source>
</evidence>
<feature type="compositionally biased region" description="Basic and acidic residues" evidence="11">
    <location>
        <begin position="261"/>
        <end position="275"/>
    </location>
</feature>
<dbReference type="EMBL" id="SLZQ01000012">
    <property type="protein sequence ID" value="TCS34744.1"/>
    <property type="molecule type" value="Genomic_DNA"/>
</dbReference>
<reference evidence="15 16" key="1">
    <citation type="submission" date="2019-03" db="EMBL/GenBank/DDBJ databases">
        <title>Genomic Encyclopedia of Type Strains, Phase IV (KMG-IV): sequencing the most valuable type-strain genomes for metagenomic binning, comparative biology and taxonomic classification.</title>
        <authorList>
            <person name="Goeker M."/>
        </authorList>
    </citation>
    <scope>NUCLEOTIDE SEQUENCE [LARGE SCALE GENOMIC DNA]</scope>
    <source>
        <strain evidence="15 16">DSM 7445</strain>
    </source>
</reference>
<keyword evidence="16" id="KW-1185">Reference proteome</keyword>
<keyword evidence="4 9" id="KW-0479">Metal-binding</keyword>
<evidence type="ECO:0000256" key="1">
    <source>
        <dbReference type="ARBA" id="ARBA00001946"/>
    </source>
</evidence>
<proteinExistence type="inferred from homology"/>
<dbReference type="AlphaFoldDB" id="A0A4R3HSD5"/>
<dbReference type="InterPro" id="IPR018524">
    <property type="entry name" value="DNA/RNA_endonuclease_AS"/>
</dbReference>
<dbReference type="InterPro" id="IPR044925">
    <property type="entry name" value="His-Me_finger_sf"/>
</dbReference>
<evidence type="ECO:0000256" key="11">
    <source>
        <dbReference type="SAM" id="MobiDB-lite"/>
    </source>
</evidence>
<feature type="chain" id="PRO_5020873363" description="Endonuclease" evidence="12">
    <location>
        <begin position="21"/>
        <end position="275"/>
    </location>
</feature>
<dbReference type="SUPFAM" id="SSF54060">
    <property type="entry name" value="His-Me finger endonucleases"/>
    <property type="match status" value="1"/>
</dbReference>
<dbReference type="PANTHER" id="PTHR13966">
    <property type="entry name" value="ENDONUCLEASE RELATED"/>
    <property type="match status" value="1"/>
</dbReference>
<evidence type="ECO:0000256" key="8">
    <source>
        <dbReference type="PIRSR" id="PIRSR640255-1"/>
    </source>
</evidence>
<keyword evidence="7" id="KW-0460">Magnesium</keyword>
<evidence type="ECO:0000256" key="3">
    <source>
        <dbReference type="ARBA" id="ARBA00022722"/>
    </source>
</evidence>
<feature type="region of interest" description="Disordered" evidence="11">
    <location>
        <begin position="256"/>
        <end position="275"/>
    </location>
</feature>
<name>A0A4R3HSD5_PAULE</name>
<evidence type="ECO:0000259" key="14">
    <source>
        <dbReference type="SMART" id="SM00892"/>
    </source>
</evidence>
<comment type="cofactor">
    <cofactor evidence="1 10">
        <name>Mg(2+)</name>
        <dbReference type="ChEBI" id="CHEBI:18420"/>
    </cofactor>
</comment>
<dbReference type="EC" id="3.1.30.-" evidence="10"/>
<dbReference type="Pfam" id="PF01223">
    <property type="entry name" value="Endonuclease_NS"/>
    <property type="match status" value="1"/>
</dbReference>
<evidence type="ECO:0000313" key="16">
    <source>
        <dbReference type="Proteomes" id="UP000295382"/>
    </source>
</evidence>
<feature type="signal peptide" evidence="12">
    <location>
        <begin position="1"/>
        <end position="20"/>
    </location>
</feature>
<evidence type="ECO:0000256" key="5">
    <source>
        <dbReference type="ARBA" id="ARBA00022759"/>
    </source>
</evidence>
<evidence type="ECO:0000313" key="15">
    <source>
        <dbReference type="EMBL" id="TCS34744.1"/>
    </source>
</evidence>
<evidence type="ECO:0000256" key="7">
    <source>
        <dbReference type="ARBA" id="ARBA00022842"/>
    </source>
</evidence>
<dbReference type="GO" id="GO:0003676">
    <property type="term" value="F:nucleic acid binding"/>
    <property type="evidence" value="ECO:0007669"/>
    <property type="project" value="InterPro"/>
</dbReference>
<organism evidence="15 16">
    <name type="scientific">Paucimonas lemoignei</name>
    <name type="common">Pseudomonas lemoignei</name>
    <dbReference type="NCBI Taxonomy" id="29443"/>
    <lineage>
        <taxon>Bacteria</taxon>
        <taxon>Pseudomonadati</taxon>
        <taxon>Pseudomonadota</taxon>
        <taxon>Betaproteobacteria</taxon>
        <taxon>Burkholderiales</taxon>
        <taxon>Burkholderiaceae</taxon>
        <taxon>Paucimonas</taxon>
    </lineage>
</organism>
<dbReference type="GO" id="GO:0004521">
    <property type="term" value="F:RNA endonuclease activity"/>
    <property type="evidence" value="ECO:0007669"/>
    <property type="project" value="TreeGrafter"/>
</dbReference>
<dbReference type="Proteomes" id="UP000295382">
    <property type="component" value="Unassembled WGS sequence"/>
</dbReference>
<dbReference type="OrthoDB" id="9811262at2"/>
<dbReference type="InterPro" id="IPR020821">
    <property type="entry name" value="ENPP1-3/EXOG-like_nuc-like"/>
</dbReference>
<dbReference type="InterPro" id="IPR001604">
    <property type="entry name" value="Endo_G_ENPP1-like_dom"/>
</dbReference>
<keyword evidence="12" id="KW-0732">Signal</keyword>
<dbReference type="GO" id="GO:0046872">
    <property type="term" value="F:metal ion binding"/>
    <property type="evidence" value="ECO:0007669"/>
    <property type="project" value="UniProtKB-KW"/>
</dbReference>
<feature type="binding site" evidence="9">
    <location>
        <position position="149"/>
    </location>
    <ligand>
        <name>Mg(2+)</name>
        <dbReference type="ChEBI" id="CHEBI:18420"/>
        <note>catalytic</note>
    </ligand>
</feature>
<evidence type="ECO:0000256" key="2">
    <source>
        <dbReference type="ARBA" id="ARBA00010052"/>
    </source>
</evidence>
<dbReference type="SMART" id="SM00477">
    <property type="entry name" value="NUC"/>
    <property type="match status" value="1"/>
</dbReference>
<dbReference type="PROSITE" id="PS01070">
    <property type="entry name" value="NUCLEASE_NON_SPEC"/>
    <property type="match status" value="1"/>
</dbReference>
<dbReference type="SMART" id="SM00892">
    <property type="entry name" value="Endonuclease_NS"/>
    <property type="match status" value="1"/>
</dbReference>
<keyword evidence="6 10" id="KW-0378">Hydrolase</keyword>
<evidence type="ECO:0000256" key="12">
    <source>
        <dbReference type="SAM" id="SignalP"/>
    </source>
</evidence>
<sequence length="275" mass="31361">MLKMKLILAGLLMIASPVVTLGFGFEADCRDQFADGAAPEVIAEKLAAKTRKLCFEGFAVLHSGVSRTPLWSAERLTPARLEQAKTVERKDAFHEEKRIPFWQRAELEDYKRSGFDRGHLSPAGDMPTEQAKFDSFSLANIVPQHPRNNQILWEGIEYSTRELAFERGDLYVITGPIFEGSTLERLNGRVLVPTHLFKAIYDPINKEAGAYVAKNEAGMAYQVISIEELEARIGIRLFPTMRADIRTKAMALPRPRPYKYRNRDNRQRQSKEFMR</sequence>
<dbReference type="GO" id="GO:0000014">
    <property type="term" value="F:single-stranded DNA endodeoxyribonuclease activity"/>
    <property type="evidence" value="ECO:0007669"/>
    <property type="project" value="TreeGrafter"/>
</dbReference>
<protein>
    <recommendedName>
        <fullName evidence="10">Endonuclease</fullName>
        <ecNumber evidence="10">3.1.30.-</ecNumber>
    </recommendedName>
</protein>
<feature type="active site" description="Proton acceptor" evidence="8">
    <location>
        <position position="119"/>
    </location>
</feature>
<comment type="similarity">
    <text evidence="2 10">Belongs to the DNA/RNA non-specific endonuclease family.</text>
</comment>
<evidence type="ECO:0000259" key="13">
    <source>
        <dbReference type="SMART" id="SM00477"/>
    </source>
</evidence>
<dbReference type="InterPro" id="IPR040255">
    <property type="entry name" value="Non-specific_endonuclease"/>
</dbReference>
<keyword evidence="3 10" id="KW-0540">Nuclease</keyword>